<sequence length="245" mass="27174">MTTAFNFPDLDISPVYFESGGDVDEREQQAVSGRNPSLNDYALHEVLGGLSISDYDNGRSLYDFTQGQIFAGFENEVLSKEDQPFPQRSSQLNGKSTDADRCYPTETGYSFNTSSEEVFAAMECCRVTVEMGCCKESAEDVRSRLRRMGAVVSRRLTGTTTHVVYSFGGKPTVLKRIFAQTKRPFLVDPHWVYEATLIRVNGAQLDVVASSSNSLLYGTGIGLSRLPDGSPVWWAMRFVADDEQP</sequence>
<dbReference type="WBParaSite" id="ACAC_0001191701-mRNA-1">
    <property type="protein sequence ID" value="ACAC_0001191701-mRNA-1"/>
    <property type="gene ID" value="ACAC_0001191701"/>
</dbReference>
<dbReference type="SUPFAM" id="SSF52113">
    <property type="entry name" value="BRCT domain"/>
    <property type="match status" value="1"/>
</dbReference>
<dbReference type="Proteomes" id="UP000035642">
    <property type="component" value="Unassembled WGS sequence"/>
</dbReference>
<reference evidence="3" key="2">
    <citation type="submission" date="2017-02" db="UniProtKB">
        <authorList>
            <consortium name="WormBaseParasite"/>
        </authorList>
    </citation>
    <scope>IDENTIFICATION</scope>
</reference>
<keyword evidence="2" id="KW-1185">Reference proteome</keyword>
<dbReference type="AlphaFoldDB" id="A0A0K0DK98"/>
<dbReference type="PROSITE" id="PS50172">
    <property type="entry name" value="BRCT"/>
    <property type="match status" value="1"/>
</dbReference>
<evidence type="ECO:0000313" key="3">
    <source>
        <dbReference type="WBParaSite" id="ACAC_0001191701-mRNA-1"/>
    </source>
</evidence>
<dbReference type="STRING" id="6313.A0A0K0DK98"/>
<evidence type="ECO:0000259" key="1">
    <source>
        <dbReference type="PROSITE" id="PS50172"/>
    </source>
</evidence>
<reference evidence="2" key="1">
    <citation type="submission" date="2012-09" db="EMBL/GenBank/DDBJ databases">
        <authorList>
            <person name="Martin A.A."/>
        </authorList>
    </citation>
    <scope>NUCLEOTIDE SEQUENCE</scope>
</reference>
<organism evidence="2 3">
    <name type="scientific">Angiostrongylus cantonensis</name>
    <name type="common">Rat lungworm</name>
    <dbReference type="NCBI Taxonomy" id="6313"/>
    <lineage>
        <taxon>Eukaryota</taxon>
        <taxon>Metazoa</taxon>
        <taxon>Ecdysozoa</taxon>
        <taxon>Nematoda</taxon>
        <taxon>Chromadorea</taxon>
        <taxon>Rhabditida</taxon>
        <taxon>Rhabditina</taxon>
        <taxon>Rhabditomorpha</taxon>
        <taxon>Strongyloidea</taxon>
        <taxon>Metastrongylidae</taxon>
        <taxon>Angiostrongylus</taxon>
    </lineage>
</organism>
<evidence type="ECO:0000313" key="2">
    <source>
        <dbReference type="Proteomes" id="UP000035642"/>
    </source>
</evidence>
<proteinExistence type="predicted"/>
<accession>A0A0K0DK98</accession>
<dbReference type="Gene3D" id="3.40.50.10190">
    <property type="entry name" value="BRCT domain"/>
    <property type="match status" value="1"/>
</dbReference>
<feature type="domain" description="BRCT" evidence="1">
    <location>
        <begin position="114"/>
        <end position="194"/>
    </location>
</feature>
<name>A0A0K0DK98_ANGCA</name>
<protein>
    <submittedName>
        <fullName evidence="3">BRCT domain-containing protein</fullName>
    </submittedName>
</protein>
<dbReference type="InterPro" id="IPR036420">
    <property type="entry name" value="BRCT_dom_sf"/>
</dbReference>
<dbReference type="InterPro" id="IPR001357">
    <property type="entry name" value="BRCT_dom"/>
</dbReference>